<evidence type="ECO:0000313" key="3">
    <source>
        <dbReference type="Proteomes" id="UP000265520"/>
    </source>
</evidence>
<feature type="compositionally biased region" description="Acidic residues" evidence="1">
    <location>
        <begin position="7"/>
        <end position="32"/>
    </location>
</feature>
<dbReference type="PANTHER" id="PTHR35046:SF9">
    <property type="entry name" value="RNA-DIRECTED DNA POLYMERASE"/>
    <property type="match status" value="1"/>
</dbReference>
<sequence length="100" mass="11428">VTGVVEERDDDDEQPADEDECAEAEFGEEESDERVNFVLQQILLASKEEGQRKNLFKTRCSVNNKVCDLIVDNGSTENFVSKKLVDYFKLPTEPHEKPYS</sequence>
<name>A0A392SPN3_9FABA</name>
<feature type="region of interest" description="Disordered" evidence="1">
    <location>
        <begin position="1"/>
        <end position="33"/>
    </location>
</feature>
<proteinExistence type="predicted"/>
<evidence type="ECO:0000313" key="2">
    <source>
        <dbReference type="EMBL" id="MCI50382.1"/>
    </source>
</evidence>
<accession>A0A392SPN3</accession>
<dbReference type="Proteomes" id="UP000265520">
    <property type="component" value="Unassembled WGS sequence"/>
</dbReference>
<dbReference type="Gene3D" id="2.40.70.10">
    <property type="entry name" value="Acid Proteases"/>
    <property type="match status" value="1"/>
</dbReference>
<dbReference type="PANTHER" id="PTHR35046">
    <property type="entry name" value="ZINC KNUCKLE (CCHC-TYPE) FAMILY PROTEIN"/>
    <property type="match status" value="1"/>
</dbReference>
<evidence type="ECO:0008006" key="4">
    <source>
        <dbReference type="Google" id="ProtNLM"/>
    </source>
</evidence>
<reference evidence="2 3" key="1">
    <citation type="journal article" date="2018" name="Front. Plant Sci.">
        <title>Red Clover (Trifolium pratense) and Zigzag Clover (T. medium) - A Picture of Genomic Similarities and Differences.</title>
        <authorList>
            <person name="Dluhosova J."/>
            <person name="Istvanek J."/>
            <person name="Nedelnik J."/>
            <person name="Repkova J."/>
        </authorList>
    </citation>
    <scope>NUCLEOTIDE SEQUENCE [LARGE SCALE GENOMIC DNA]</scope>
    <source>
        <strain evidence="3">cv. 10/8</strain>
        <tissue evidence="2">Leaf</tissue>
    </source>
</reference>
<feature type="non-terminal residue" evidence="2">
    <location>
        <position position="1"/>
    </location>
</feature>
<evidence type="ECO:0000256" key="1">
    <source>
        <dbReference type="SAM" id="MobiDB-lite"/>
    </source>
</evidence>
<dbReference type="InterPro" id="IPR021109">
    <property type="entry name" value="Peptidase_aspartic_dom_sf"/>
</dbReference>
<comment type="caution">
    <text evidence="2">The sequence shown here is derived from an EMBL/GenBank/DDBJ whole genome shotgun (WGS) entry which is preliminary data.</text>
</comment>
<dbReference type="AlphaFoldDB" id="A0A392SPN3"/>
<dbReference type="EMBL" id="LXQA010415707">
    <property type="protein sequence ID" value="MCI50382.1"/>
    <property type="molecule type" value="Genomic_DNA"/>
</dbReference>
<organism evidence="2 3">
    <name type="scientific">Trifolium medium</name>
    <dbReference type="NCBI Taxonomy" id="97028"/>
    <lineage>
        <taxon>Eukaryota</taxon>
        <taxon>Viridiplantae</taxon>
        <taxon>Streptophyta</taxon>
        <taxon>Embryophyta</taxon>
        <taxon>Tracheophyta</taxon>
        <taxon>Spermatophyta</taxon>
        <taxon>Magnoliopsida</taxon>
        <taxon>eudicotyledons</taxon>
        <taxon>Gunneridae</taxon>
        <taxon>Pentapetalae</taxon>
        <taxon>rosids</taxon>
        <taxon>fabids</taxon>
        <taxon>Fabales</taxon>
        <taxon>Fabaceae</taxon>
        <taxon>Papilionoideae</taxon>
        <taxon>50 kb inversion clade</taxon>
        <taxon>NPAAA clade</taxon>
        <taxon>Hologalegina</taxon>
        <taxon>IRL clade</taxon>
        <taxon>Trifolieae</taxon>
        <taxon>Trifolium</taxon>
    </lineage>
</organism>
<feature type="non-terminal residue" evidence="2">
    <location>
        <position position="100"/>
    </location>
</feature>
<protein>
    <recommendedName>
        <fullName evidence="4">Gag-pol polyprotein</fullName>
    </recommendedName>
</protein>
<keyword evidence="3" id="KW-1185">Reference proteome</keyword>